<dbReference type="KEGG" id="vg:5364518"/>
<dbReference type="PANTHER" id="PTHR46609:SF6">
    <property type="entry name" value="EXONUCLEASE, PHAGE-TYPE_RECB, C-TERMINAL DOMAIN-CONTAINING PROTEIN-RELATED"/>
    <property type="match status" value="1"/>
</dbReference>
<organismHost>
    <name type="scientific">Paramecium bursaria</name>
    <dbReference type="NCBI Taxonomy" id="74790"/>
</organismHost>
<accession>A7J6S2</accession>
<proteinExistence type="predicted"/>
<dbReference type="RefSeq" id="YP_001425850.1">
    <property type="nucleotide sequence ID" value="NC_008603.1"/>
</dbReference>
<dbReference type="InterPro" id="IPR017482">
    <property type="entry name" value="Lambda-type_endonuclease"/>
</dbReference>
<dbReference type="OrthoDB" id="13561at10239"/>
<gene>
    <name evidence="2" type="primary">N218R</name>
    <name evidence="2" type="ORF">FR483_N218R</name>
</gene>
<dbReference type="InterPro" id="IPR011604">
    <property type="entry name" value="PDDEXK-like_dom_sf"/>
</dbReference>
<sequence length="287" mass="33099">MNLHMSFVMSVIQPPSNVGSIHEKVLKLYERPQYAQRTPAWYEIRRGLITASEAAAALGIKPFAGFKGSPREELMLTKLNKPKSFSGMAMQHGVHYETEACDYAMNILGKTNLEFGLIVHPELPWLAASPDGITTDGLCVEIKCPLRRKIVPGEVPHHYFPQLQIQMEVCDIDETLFIQYKPNHMTEGGDPYVNITRVARDREWFAKHKGTLHTFWKEMEERRKTHIQVDGKADENVIEIVDNLYDIPREYIRETEDLSEEDETSPCEIADKLYDTRKTYVRQFDNI</sequence>
<protein>
    <submittedName>
        <fullName evidence="2">Uncharacterized protein N218R</fullName>
    </submittedName>
</protein>
<evidence type="ECO:0000313" key="3">
    <source>
        <dbReference type="Proteomes" id="UP000204095"/>
    </source>
</evidence>
<dbReference type="Proteomes" id="UP000204095">
    <property type="component" value="Segment"/>
</dbReference>
<reference evidence="2 3" key="1">
    <citation type="journal article" date="2007" name="Virology">
        <title>Sequence and annotation of the 314-kb MT325 and the 321-kb FR483 viruses that infect Chlorella Pbi.</title>
        <authorList>
            <person name="Fitzgerald L.A."/>
            <person name="Graves M.V."/>
            <person name="Li X."/>
            <person name="Feldblyum T."/>
            <person name="Hartigan J."/>
            <person name="Van Etten J.L."/>
        </authorList>
    </citation>
    <scope>NUCLEOTIDE SEQUENCE [LARGE SCALE GENOMIC DNA]</scope>
    <source>
        <strain evidence="2 3">FR483</strain>
    </source>
</reference>
<dbReference type="PANTHER" id="PTHR46609">
    <property type="entry name" value="EXONUCLEASE, PHAGE-TYPE/RECB, C-TERMINAL DOMAIN-CONTAINING PROTEIN"/>
    <property type="match status" value="1"/>
</dbReference>
<evidence type="ECO:0000259" key="1">
    <source>
        <dbReference type="Pfam" id="PF09588"/>
    </source>
</evidence>
<dbReference type="NCBIfam" id="TIGR03033">
    <property type="entry name" value="phage_rel_nuc"/>
    <property type="match status" value="1"/>
</dbReference>
<dbReference type="InterPro" id="IPR011335">
    <property type="entry name" value="Restrct_endonuc-II-like"/>
</dbReference>
<dbReference type="Gene3D" id="3.90.320.10">
    <property type="match status" value="1"/>
</dbReference>
<organism evidence="2 3">
    <name type="scientific">Paramecium bursaria Chlorella virus FR483</name>
    <name type="common">PBCV-FR483</name>
    <dbReference type="NCBI Taxonomy" id="399781"/>
    <lineage>
        <taxon>Viruses</taxon>
        <taxon>Varidnaviria</taxon>
        <taxon>Bamfordvirae</taxon>
        <taxon>Nucleocytoviricota</taxon>
        <taxon>Megaviricetes</taxon>
        <taxon>Algavirales</taxon>
        <taxon>Phycodnaviridae</taxon>
        <taxon>Chlorovirus</taxon>
        <taxon>Chlorovirus conductrix</taxon>
        <taxon>Paramecium bursaria Chlorella virus A1</taxon>
    </lineage>
</organism>
<name>A7J6S2_PBCVF</name>
<dbReference type="EMBL" id="DQ890022">
    <property type="protein sequence ID" value="ABT15503.1"/>
    <property type="molecule type" value="Genomic_DNA"/>
</dbReference>
<feature type="domain" description="YqaJ viral recombinase" evidence="1">
    <location>
        <begin position="41"/>
        <end position="171"/>
    </location>
</feature>
<dbReference type="GeneID" id="5364518"/>
<dbReference type="Pfam" id="PF09588">
    <property type="entry name" value="YqaJ"/>
    <property type="match status" value="1"/>
</dbReference>
<dbReference type="SUPFAM" id="SSF52980">
    <property type="entry name" value="Restriction endonuclease-like"/>
    <property type="match status" value="1"/>
</dbReference>
<dbReference type="InterPro" id="IPR019080">
    <property type="entry name" value="YqaJ_viral_recombinase"/>
</dbReference>
<dbReference type="CDD" id="cd22343">
    <property type="entry name" value="PDDEXK_lambda_exonuclease-like"/>
    <property type="match status" value="1"/>
</dbReference>
<dbReference type="InterPro" id="IPR051703">
    <property type="entry name" value="NF-kappa-B_Signaling_Reg"/>
</dbReference>
<evidence type="ECO:0000313" key="2">
    <source>
        <dbReference type="EMBL" id="ABT15503.1"/>
    </source>
</evidence>